<accession>A0A9P1DT75</accession>
<name>A0A9P1DT75_9DINO</name>
<keyword evidence="3" id="KW-1185">Reference proteome</keyword>
<evidence type="ECO:0000313" key="1">
    <source>
        <dbReference type="EMBL" id="CAI4015698.1"/>
    </source>
</evidence>
<proteinExistence type="predicted"/>
<dbReference type="EMBL" id="CAMXCT020006545">
    <property type="protein sequence ID" value="CAL1169073.1"/>
    <property type="molecule type" value="Genomic_DNA"/>
</dbReference>
<comment type="caution">
    <text evidence="1">The sequence shown here is derived from an EMBL/GenBank/DDBJ whole genome shotgun (WGS) entry which is preliminary data.</text>
</comment>
<reference evidence="1" key="1">
    <citation type="submission" date="2022-10" db="EMBL/GenBank/DDBJ databases">
        <authorList>
            <person name="Chen Y."/>
            <person name="Dougan E. K."/>
            <person name="Chan C."/>
            <person name="Rhodes N."/>
            <person name="Thang M."/>
        </authorList>
    </citation>
    <scope>NUCLEOTIDE SEQUENCE</scope>
</reference>
<dbReference type="EMBL" id="CAMXCT010006545">
    <property type="protein sequence ID" value="CAI4015698.1"/>
    <property type="molecule type" value="Genomic_DNA"/>
</dbReference>
<gene>
    <name evidence="1" type="ORF">C1SCF055_LOCUS40513</name>
</gene>
<sequence>MTSDDSAKGQLGQGAQSSIFRPRLTGMLRARLYSADRVHFDVDSEAIARYQALEKLRGKNGDKKITAKDGFCMQKFVRPDGLAGDKHDARQYFNSFLNQCGKVAGDEVDRQSIAEFVYDTTAGKGMSMNEDEQFEAIKQVILTFTKPNFSRLKSLAQNLYRYDRFPASDDKSTKSTGPKTDMEFEFGSDLDFIYPLEASSSAWRLTPDEPEPITATPEQLFFNRAKALMADTASSSASKNKAPKSAPRKELIWFRDSCEEHLARASGSSGSSASMTVEELMGQLLETLDRGGEDADQNALIDFLGFEAFEFVGQLIDRRKGILEALTPHKLMFPQRGEDWMDLKRQASEIISKQAAPKPQQRGTSFGALDMAHSTEQPEAPTTTCFRGPALTRAAWAVWPSHDWGALGTGLMDGYNHGNDPICLRNFLVRLKVLPLEAAFSSRCRAFIAKLRERGIKVVVWDMDQTMGGGHCGEGILKEQAAEYIAQASPDFVEAVRALYLLDFKLAVATNSDPLEYDLPGQSREP</sequence>
<dbReference type="Proteomes" id="UP001152797">
    <property type="component" value="Unassembled WGS sequence"/>
</dbReference>
<protein>
    <submittedName>
        <fullName evidence="2">Activating signal cointegrator 1 complex subunit 3</fullName>
    </submittedName>
</protein>
<dbReference type="OrthoDB" id="10298085at2759"/>
<evidence type="ECO:0000313" key="3">
    <source>
        <dbReference type="Proteomes" id="UP001152797"/>
    </source>
</evidence>
<reference evidence="2 3" key="2">
    <citation type="submission" date="2024-05" db="EMBL/GenBank/DDBJ databases">
        <authorList>
            <person name="Chen Y."/>
            <person name="Shah S."/>
            <person name="Dougan E. K."/>
            <person name="Thang M."/>
            <person name="Chan C."/>
        </authorList>
    </citation>
    <scope>NUCLEOTIDE SEQUENCE [LARGE SCALE GENOMIC DNA]</scope>
</reference>
<dbReference type="AlphaFoldDB" id="A0A9P1DT75"/>
<organism evidence="1">
    <name type="scientific">Cladocopium goreaui</name>
    <dbReference type="NCBI Taxonomy" id="2562237"/>
    <lineage>
        <taxon>Eukaryota</taxon>
        <taxon>Sar</taxon>
        <taxon>Alveolata</taxon>
        <taxon>Dinophyceae</taxon>
        <taxon>Suessiales</taxon>
        <taxon>Symbiodiniaceae</taxon>
        <taxon>Cladocopium</taxon>
    </lineage>
</organism>
<dbReference type="EMBL" id="CAMXCT030006545">
    <property type="protein sequence ID" value="CAL4803010.1"/>
    <property type="molecule type" value="Genomic_DNA"/>
</dbReference>
<evidence type="ECO:0000313" key="2">
    <source>
        <dbReference type="EMBL" id="CAL4803010.1"/>
    </source>
</evidence>